<accession>A0A1E5JM87</accession>
<feature type="transmembrane region" description="Helical" evidence="1">
    <location>
        <begin position="190"/>
        <end position="212"/>
    </location>
</feature>
<dbReference type="EMBL" id="LSOG01000089">
    <property type="protein sequence ID" value="OEH45641.1"/>
    <property type="molecule type" value="Genomic_DNA"/>
</dbReference>
<feature type="transmembrane region" description="Helical" evidence="1">
    <location>
        <begin position="155"/>
        <end position="178"/>
    </location>
</feature>
<evidence type="ECO:0000313" key="3">
    <source>
        <dbReference type="Proteomes" id="UP000095229"/>
    </source>
</evidence>
<proteinExistence type="predicted"/>
<feature type="transmembrane region" description="Helical" evidence="1">
    <location>
        <begin position="60"/>
        <end position="80"/>
    </location>
</feature>
<dbReference type="STRING" id="45071.Lpar_0609"/>
<feature type="transmembrane region" description="Helical" evidence="1">
    <location>
        <begin position="224"/>
        <end position="254"/>
    </location>
</feature>
<keyword evidence="1" id="KW-1133">Transmembrane helix</keyword>
<feature type="transmembrane region" description="Helical" evidence="1">
    <location>
        <begin position="12"/>
        <end position="29"/>
    </location>
</feature>
<feature type="transmembrane region" description="Helical" evidence="1">
    <location>
        <begin position="35"/>
        <end position="53"/>
    </location>
</feature>
<dbReference type="Proteomes" id="UP000095229">
    <property type="component" value="Unassembled WGS sequence"/>
</dbReference>
<dbReference type="AlphaFoldDB" id="A0A1E5JM87"/>
<dbReference type="RefSeq" id="WP_058516535.1">
    <property type="nucleotide sequence ID" value="NZ_CAAAIE010000002.1"/>
</dbReference>
<comment type="caution">
    <text evidence="2">The sequence shown here is derived from an EMBL/GenBank/DDBJ whole genome shotgun (WGS) entry which is preliminary data.</text>
</comment>
<reference evidence="2 3" key="1">
    <citation type="submission" date="2016-02" db="EMBL/GenBank/DDBJ databases">
        <title>Secondary metabolites in Legionella.</title>
        <authorList>
            <person name="Tobias N.J."/>
            <person name="Bode H.B."/>
        </authorList>
    </citation>
    <scope>NUCLEOTIDE SEQUENCE [LARGE SCALE GENOMIC DNA]</scope>
    <source>
        <strain evidence="2 3">DSM 19216</strain>
    </source>
</reference>
<feature type="transmembrane region" description="Helical" evidence="1">
    <location>
        <begin position="461"/>
        <end position="482"/>
    </location>
</feature>
<keyword evidence="3" id="KW-1185">Reference proteome</keyword>
<sequence length="508" mass="59049">MQSKLISMKYSIILIMGLFFFSLFGVAHYKGSDFYYFMFDVIWLTVLISSLSLAQSYISFYFKIMLFLGVWLKLMFYLVLGVEFVEPTGYWNDVHTLGFYWDRALMVASYAALGILAADVLFYLCRRFSYSNKGVSSLKSQMEVPKWYLKNPKRIWLLLLLVSLGISCINFKTHFYMIGLSPAVIFPYHINFLLSWVWIFFLPLLIAYLMGLDALTQDYKNWHYAIIIACLISVATLSRSILIMWIIPCFFILFKESFYSLVTQYKKLVITYVVLAIISLGAVSMLRSYYFYSHNSSHKTTFTDKKSRKSERNKKSDQLTLKKLIVHNKSNLKFQLQQLKSLPISRWIGIEGILATTAYPHVGWDLFKMAIFQKPTQKVSLYSKISQSYMDIKAGTKFSSLPGLIGLLNYSDNYLIVCFGTFLICLLMYFIQFFYYQSGLNIYFLSQQGFLLAFFLTELNVPYLGVINFSEFILASLLLLLIHKWNVLFPVATAMRQGRLKIEAQNSY</sequence>
<evidence type="ECO:0000256" key="1">
    <source>
        <dbReference type="SAM" id="Phobius"/>
    </source>
</evidence>
<feature type="transmembrane region" description="Helical" evidence="1">
    <location>
        <begin position="414"/>
        <end position="436"/>
    </location>
</feature>
<protein>
    <submittedName>
        <fullName evidence="2">Uncharacterized protein</fullName>
    </submittedName>
</protein>
<organism evidence="2 3">
    <name type="scientific">Legionella parisiensis</name>
    <dbReference type="NCBI Taxonomy" id="45071"/>
    <lineage>
        <taxon>Bacteria</taxon>
        <taxon>Pseudomonadati</taxon>
        <taxon>Pseudomonadota</taxon>
        <taxon>Gammaproteobacteria</taxon>
        <taxon>Legionellales</taxon>
        <taxon>Legionellaceae</taxon>
        <taxon>Legionella</taxon>
    </lineage>
</organism>
<feature type="transmembrane region" description="Helical" evidence="1">
    <location>
        <begin position="100"/>
        <end position="124"/>
    </location>
</feature>
<keyword evidence="1" id="KW-0472">Membrane</keyword>
<keyword evidence="1" id="KW-0812">Transmembrane</keyword>
<name>A0A1E5JM87_9GAMM</name>
<feature type="transmembrane region" description="Helical" evidence="1">
    <location>
        <begin position="269"/>
        <end position="290"/>
    </location>
</feature>
<dbReference type="OrthoDB" id="7032304at2"/>
<gene>
    <name evidence="2" type="ORF">lpari_03369</name>
</gene>
<dbReference type="PATRIC" id="fig|45071.6.peg.664"/>
<evidence type="ECO:0000313" key="2">
    <source>
        <dbReference type="EMBL" id="OEH45641.1"/>
    </source>
</evidence>